<dbReference type="PROSITE" id="PS50943">
    <property type="entry name" value="HTH_CROC1"/>
    <property type="match status" value="1"/>
</dbReference>
<evidence type="ECO:0000313" key="4">
    <source>
        <dbReference type="Proteomes" id="UP001604267"/>
    </source>
</evidence>
<dbReference type="SUPFAM" id="SSF50370">
    <property type="entry name" value="Ricin B-like lectins"/>
    <property type="match status" value="1"/>
</dbReference>
<dbReference type="CDD" id="cd00093">
    <property type="entry name" value="HTH_XRE"/>
    <property type="match status" value="1"/>
</dbReference>
<sequence>MGADRVGEFDLRGVSDAAALVGLLRELKQRSGLTLRELEERARTRGELLARSTVSDMLRGTRLPPSETLAAFVRACGAPETDVDAWLEARQRAEEGASARPSEPIPDPHPDDVAGARRRTHSWMTALRLGGLRRPTRLWVLAGEVTASLAAVTIWALWAALGSALPSSPTAPPDTNAAARDSLRGFAEIRPARTPQLCLTEGRDTRGEYQNAVAAQLPCEEARPPHTYLRPVDPTAARTSYFIEWQHPQHGRGCLTLRREGPGKDLLEPWPWKSCDTTRTYQHFSVEPVAAADARYRLRLEGTQRCVGLRDDSTESGADVAVEPCGEAADQEFLIRAAA</sequence>
<keyword evidence="4" id="KW-1185">Reference proteome</keyword>
<dbReference type="InterPro" id="IPR010982">
    <property type="entry name" value="Lambda_DNA-bd_dom_sf"/>
</dbReference>
<dbReference type="Gene3D" id="1.10.260.40">
    <property type="entry name" value="lambda repressor-like DNA-binding domains"/>
    <property type="match status" value="1"/>
</dbReference>
<dbReference type="Gene3D" id="2.80.10.50">
    <property type="match status" value="1"/>
</dbReference>
<dbReference type="RefSeq" id="WP_392819887.1">
    <property type="nucleotide sequence ID" value="NZ_JBICYV010000013.1"/>
</dbReference>
<name>A0ABW7B9I3_9ACTN</name>
<feature type="compositionally biased region" description="Basic and acidic residues" evidence="1">
    <location>
        <begin position="106"/>
        <end position="115"/>
    </location>
</feature>
<protein>
    <submittedName>
        <fullName evidence="3">Helix-turn-helix domain-containing protein</fullName>
    </submittedName>
</protein>
<organism evidence="3 4">
    <name type="scientific">Streptomyces cinerochromogenes</name>
    <dbReference type="NCBI Taxonomy" id="66422"/>
    <lineage>
        <taxon>Bacteria</taxon>
        <taxon>Bacillati</taxon>
        <taxon>Actinomycetota</taxon>
        <taxon>Actinomycetes</taxon>
        <taxon>Kitasatosporales</taxon>
        <taxon>Streptomycetaceae</taxon>
        <taxon>Streptomyces</taxon>
    </lineage>
</organism>
<dbReference type="EMBL" id="JBICYV010000013">
    <property type="protein sequence ID" value="MFG3013863.1"/>
    <property type="molecule type" value="Genomic_DNA"/>
</dbReference>
<evidence type="ECO:0000259" key="2">
    <source>
        <dbReference type="PROSITE" id="PS50943"/>
    </source>
</evidence>
<dbReference type="CDD" id="cd00161">
    <property type="entry name" value="beta-trefoil_Ricin-like"/>
    <property type="match status" value="1"/>
</dbReference>
<proteinExistence type="predicted"/>
<accession>A0ABW7B9I3</accession>
<gene>
    <name evidence="3" type="ORF">ACGFZB_26215</name>
</gene>
<feature type="domain" description="HTH cro/C1-type" evidence="2">
    <location>
        <begin position="24"/>
        <end position="83"/>
    </location>
</feature>
<dbReference type="SMART" id="SM00530">
    <property type="entry name" value="HTH_XRE"/>
    <property type="match status" value="1"/>
</dbReference>
<reference evidence="3 4" key="1">
    <citation type="submission" date="2024-10" db="EMBL/GenBank/DDBJ databases">
        <title>The Natural Products Discovery Center: Release of the First 8490 Sequenced Strains for Exploring Actinobacteria Biosynthetic Diversity.</title>
        <authorList>
            <person name="Kalkreuter E."/>
            <person name="Kautsar S.A."/>
            <person name="Yang D."/>
            <person name="Bader C.D."/>
            <person name="Teijaro C.N."/>
            <person name="Fluegel L."/>
            <person name="Davis C.M."/>
            <person name="Simpson J.R."/>
            <person name="Lauterbach L."/>
            <person name="Steele A.D."/>
            <person name="Gui C."/>
            <person name="Meng S."/>
            <person name="Li G."/>
            <person name="Viehrig K."/>
            <person name="Ye F."/>
            <person name="Su P."/>
            <person name="Kiefer A.F."/>
            <person name="Nichols A."/>
            <person name="Cepeda A.J."/>
            <person name="Yan W."/>
            <person name="Fan B."/>
            <person name="Jiang Y."/>
            <person name="Adhikari A."/>
            <person name="Zheng C.-J."/>
            <person name="Schuster L."/>
            <person name="Cowan T.M."/>
            <person name="Smanski M.J."/>
            <person name="Chevrette M.G."/>
            <person name="De Carvalho L.P.S."/>
            <person name="Shen B."/>
        </authorList>
    </citation>
    <scope>NUCLEOTIDE SEQUENCE [LARGE SCALE GENOMIC DNA]</scope>
    <source>
        <strain evidence="3 4">NPDC048320</strain>
    </source>
</reference>
<dbReference type="InterPro" id="IPR001387">
    <property type="entry name" value="Cro/C1-type_HTH"/>
</dbReference>
<feature type="region of interest" description="Disordered" evidence="1">
    <location>
        <begin position="92"/>
        <end position="115"/>
    </location>
</feature>
<dbReference type="Pfam" id="PF13560">
    <property type="entry name" value="HTH_31"/>
    <property type="match status" value="1"/>
</dbReference>
<dbReference type="Proteomes" id="UP001604267">
    <property type="component" value="Unassembled WGS sequence"/>
</dbReference>
<evidence type="ECO:0000313" key="3">
    <source>
        <dbReference type="EMBL" id="MFG3013863.1"/>
    </source>
</evidence>
<evidence type="ECO:0000256" key="1">
    <source>
        <dbReference type="SAM" id="MobiDB-lite"/>
    </source>
</evidence>
<dbReference type="InterPro" id="IPR035992">
    <property type="entry name" value="Ricin_B-like_lectins"/>
</dbReference>
<comment type="caution">
    <text evidence="3">The sequence shown here is derived from an EMBL/GenBank/DDBJ whole genome shotgun (WGS) entry which is preliminary data.</text>
</comment>